<dbReference type="EMBL" id="WLZY01000012">
    <property type="protein sequence ID" value="NDL60419.1"/>
    <property type="molecule type" value="Genomic_DNA"/>
</dbReference>
<keyword evidence="2" id="KW-1185">Reference proteome</keyword>
<name>A0A7K3MAT6_9ACTN</name>
<evidence type="ECO:0000313" key="2">
    <source>
        <dbReference type="Proteomes" id="UP000460435"/>
    </source>
</evidence>
<proteinExistence type="predicted"/>
<reference evidence="1 2" key="1">
    <citation type="submission" date="2019-11" db="EMBL/GenBank/DDBJ databases">
        <authorList>
            <person name="Li X.-J."/>
            <person name="Feng X.-M."/>
        </authorList>
    </citation>
    <scope>NUCLEOTIDE SEQUENCE [LARGE SCALE GENOMIC DNA]</scope>
    <source>
        <strain evidence="1 2">XMNu-373</strain>
    </source>
</reference>
<dbReference type="AlphaFoldDB" id="A0A7K3MAT6"/>
<comment type="caution">
    <text evidence="1">The sequence shown here is derived from an EMBL/GenBank/DDBJ whole genome shotgun (WGS) entry which is preliminary data.</text>
</comment>
<gene>
    <name evidence="1" type="ORF">F7O44_25410</name>
</gene>
<accession>A0A7K3MAT6</accession>
<dbReference type="Proteomes" id="UP000460435">
    <property type="component" value="Unassembled WGS sequence"/>
</dbReference>
<organism evidence="1 2">
    <name type="scientific">Phytoactinopolyspora mesophila</name>
    <dbReference type="NCBI Taxonomy" id="2650750"/>
    <lineage>
        <taxon>Bacteria</taxon>
        <taxon>Bacillati</taxon>
        <taxon>Actinomycetota</taxon>
        <taxon>Actinomycetes</taxon>
        <taxon>Jiangellales</taxon>
        <taxon>Jiangellaceae</taxon>
        <taxon>Phytoactinopolyspora</taxon>
    </lineage>
</organism>
<dbReference type="RefSeq" id="WP_162453140.1">
    <property type="nucleotide sequence ID" value="NZ_WLZY01000012.1"/>
</dbReference>
<protein>
    <submittedName>
        <fullName evidence="1">Uncharacterized protein</fullName>
    </submittedName>
</protein>
<sequence>MTDHQSSGDDHGVDPSADATATQLAALALVRLCIRDEPASLSVDLLTEEDGTIDVGVVQELVNLSANLTYTLADVLDVGPEELLDGLVREVVNDDENEQS</sequence>
<evidence type="ECO:0000313" key="1">
    <source>
        <dbReference type="EMBL" id="NDL60419.1"/>
    </source>
</evidence>